<dbReference type="SMART" id="SM00721">
    <property type="entry name" value="BAR"/>
    <property type="match status" value="1"/>
</dbReference>
<dbReference type="OrthoDB" id="446293at2759"/>
<accession>D8QB98</accession>
<dbReference type="Gene3D" id="1.20.1270.60">
    <property type="entry name" value="Arfaptin homology (AH) domain/BAR domain"/>
    <property type="match status" value="1"/>
</dbReference>
<dbReference type="VEuPathDB" id="FungiDB:SCHCODRAFT_02633510"/>
<sequence length="264" mass="30147">MSWSGFKKSVNRAGTTLLQKTGQVERTIDREFADEEAKYRIFEKETQALQKDAKHYYDAMYGMSQAQARIAGTVETFYGAADRTSEGAMAAHAYKSAIEELEGSISREFETPYRTTISEPIGKMCAYFPVINEHISKRGKKMIDYDAARARLRKLIDKPSEDPQRLPRAQAENDETKEQFDILNNQLIEELPVLLDQRIPFFDPSFEAMIRIQAKFAEEAYEKMSGVQRYFDDSVRDDYAAGQLDAQVEGVLQEMRELTICGGQ</sequence>
<dbReference type="OMA" id="TRFCAYF"/>
<evidence type="ECO:0000313" key="6">
    <source>
        <dbReference type="Proteomes" id="UP000007431"/>
    </source>
</evidence>
<evidence type="ECO:0000256" key="1">
    <source>
        <dbReference type="ARBA" id="ARBA00004245"/>
    </source>
</evidence>
<dbReference type="GO" id="GO:0006897">
    <property type="term" value="P:endocytosis"/>
    <property type="evidence" value="ECO:0007669"/>
    <property type="project" value="InterPro"/>
</dbReference>
<dbReference type="InterPro" id="IPR046982">
    <property type="entry name" value="BIN3/RVS161-like"/>
</dbReference>
<evidence type="ECO:0000313" key="5">
    <source>
        <dbReference type="EMBL" id="EFI94721.1"/>
    </source>
</evidence>
<dbReference type="GO" id="GO:0043332">
    <property type="term" value="C:mating projection tip"/>
    <property type="evidence" value="ECO:0007669"/>
    <property type="project" value="TreeGrafter"/>
</dbReference>
<dbReference type="PANTHER" id="PTHR47174:SF3">
    <property type="entry name" value="BRIDGING INTEGRATOR 3"/>
    <property type="match status" value="1"/>
</dbReference>
<dbReference type="GO" id="GO:0031097">
    <property type="term" value="C:medial cortex"/>
    <property type="evidence" value="ECO:0007669"/>
    <property type="project" value="TreeGrafter"/>
</dbReference>
<dbReference type="RefSeq" id="XP_003029624.1">
    <property type="nucleotide sequence ID" value="XM_003029578.1"/>
</dbReference>
<dbReference type="KEGG" id="scm:SCHCO_02633510"/>
<dbReference type="GO" id="GO:0097320">
    <property type="term" value="P:plasma membrane tubulation"/>
    <property type="evidence" value="ECO:0007669"/>
    <property type="project" value="TreeGrafter"/>
</dbReference>
<dbReference type="FunFam" id="1.20.1270.60:FF:000014">
    <property type="entry name" value="Protein hob3, variant"/>
    <property type="match status" value="1"/>
</dbReference>
<evidence type="ECO:0000256" key="3">
    <source>
        <dbReference type="ARBA" id="ARBA00023212"/>
    </source>
</evidence>
<dbReference type="Pfam" id="PF03114">
    <property type="entry name" value="BAR"/>
    <property type="match status" value="1"/>
</dbReference>
<proteinExistence type="predicted"/>
<dbReference type="GO" id="GO:0030479">
    <property type="term" value="C:actin cortical patch"/>
    <property type="evidence" value="ECO:0007669"/>
    <property type="project" value="TreeGrafter"/>
</dbReference>
<dbReference type="GeneID" id="9592180"/>
<comment type="subcellular location">
    <subcellularLocation>
        <location evidence="1">Cytoplasm</location>
        <location evidence="1">Cytoskeleton</location>
    </subcellularLocation>
</comment>
<dbReference type="GO" id="GO:1990528">
    <property type="term" value="C:Rvs161p-Rvs167p complex"/>
    <property type="evidence" value="ECO:0007669"/>
    <property type="project" value="TreeGrafter"/>
</dbReference>
<keyword evidence="3" id="KW-0206">Cytoskeleton</keyword>
<dbReference type="InterPro" id="IPR004148">
    <property type="entry name" value="BAR_dom"/>
</dbReference>
<dbReference type="AlphaFoldDB" id="D8QB98"/>
<dbReference type="InterPro" id="IPR027267">
    <property type="entry name" value="AH/BAR_dom_sf"/>
</dbReference>
<dbReference type="HOGENOM" id="CLU_072096_0_0_1"/>
<dbReference type="EMBL" id="GL377309">
    <property type="protein sequence ID" value="EFI94721.1"/>
    <property type="molecule type" value="Genomic_DNA"/>
</dbReference>
<dbReference type="GO" id="GO:0051666">
    <property type="term" value="P:actin cortical patch localization"/>
    <property type="evidence" value="ECO:0007669"/>
    <property type="project" value="InterPro"/>
</dbReference>
<keyword evidence="2" id="KW-0963">Cytoplasm</keyword>
<protein>
    <recommendedName>
        <fullName evidence="4">BAR domain-containing protein</fullName>
    </recommendedName>
</protein>
<dbReference type="SUPFAM" id="SSF103657">
    <property type="entry name" value="BAR/IMD domain-like"/>
    <property type="match status" value="1"/>
</dbReference>
<reference evidence="5 6" key="1">
    <citation type="journal article" date="2010" name="Nat. Biotechnol.">
        <title>Genome sequence of the model mushroom Schizophyllum commune.</title>
        <authorList>
            <person name="Ohm R.A."/>
            <person name="de Jong J.F."/>
            <person name="Lugones L.G."/>
            <person name="Aerts A."/>
            <person name="Kothe E."/>
            <person name="Stajich J.E."/>
            <person name="de Vries R.P."/>
            <person name="Record E."/>
            <person name="Levasseur A."/>
            <person name="Baker S.E."/>
            <person name="Bartholomew K.A."/>
            <person name="Coutinho P.M."/>
            <person name="Erdmann S."/>
            <person name="Fowler T.J."/>
            <person name="Gathman A.C."/>
            <person name="Lombard V."/>
            <person name="Henrissat B."/>
            <person name="Knabe N."/>
            <person name="Kuees U."/>
            <person name="Lilly W.W."/>
            <person name="Lindquist E."/>
            <person name="Lucas S."/>
            <person name="Magnuson J.K."/>
            <person name="Piumi F."/>
            <person name="Raudaskoski M."/>
            <person name="Salamov A."/>
            <person name="Schmutz J."/>
            <person name="Schwarze F.W.M.R."/>
            <person name="vanKuyk P.A."/>
            <person name="Horton J.S."/>
            <person name="Grigoriev I.V."/>
            <person name="Woesten H.A.B."/>
        </authorList>
    </citation>
    <scope>NUCLEOTIDE SEQUENCE [LARGE SCALE GENOMIC DNA]</scope>
    <source>
        <strain evidence="6">H4-8 / FGSC 9210</strain>
    </source>
</reference>
<feature type="domain" description="BAR" evidence="4">
    <location>
        <begin position="17"/>
        <end position="240"/>
    </location>
</feature>
<evidence type="ECO:0000256" key="2">
    <source>
        <dbReference type="ARBA" id="ARBA00022490"/>
    </source>
</evidence>
<dbReference type="eggNOG" id="KOG3771">
    <property type="taxonomic scope" value="Eukaryota"/>
</dbReference>
<dbReference type="Proteomes" id="UP000007431">
    <property type="component" value="Unassembled WGS sequence"/>
</dbReference>
<dbReference type="GO" id="GO:0008289">
    <property type="term" value="F:lipid binding"/>
    <property type="evidence" value="ECO:0007669"/>
    <property type="project" value="TreeGrafter"/>
</dbReference>
<name>D8QB98_SCHCM</name>
<dbReference type="PROSITE" id="PS51021">
    <property type="entry name" value="BAR"/>
    <property type="match status" value="1"/>
</dbReference>
<gene>
    <name evidence="5" type="ORF">SCHCODRAFT_77980</name>
</gene>
<evidence type="ECO:0000259" key="4">
    <source>
        <dbReference type="PROSITE" id="PS51021"/>
    </source>
</evidence>
<dbReference type="STRING" id="578458.D8QB98"/>
<dbReference type="InParanoid" id="D8QB98"/>
<keyword evidence="6" id="KW-1185">Reference proteome</keyword>
<organism evidence="6">
    <name type="scientific">Schizophyllum commune (strain H4-8 / FGSC 9210)</name>
    <name type="common">Split gill fungus</name>
    <dbReference type="NCBI Taxonomy" id="578458"/>
    <lineage>
        <taxon>Eukaryota</taxon>
        <taxon>Fungi</taxon>
        <taxon>Dikarya</taxon>
        <taxon>Basidiomycota</taxon>
        <taxon>Agaricomycotina</taxon>
        <taxon>Agaricomycetes</taxon>
        <taxon>Agaricomycetidae</taxon>
        <taxon>Agaricales</taxon>
        <taxon>Schizophyllaceae</taxon>
        <taxon>Schizophyllum</taxon>
    </lineage>
</organism>
<dbReference type="PANTHER" id="PTHR47174">
    <property type="entry name" value="BRIDGING INTEGRATOR 3"/>
    <property type="match status" value="1"/>
</dbReference>
<dbReference type="FunCoup" id="D8QB98">
    <property type="interactions" value="73"/>
</dbReference>